<dbReference type="InterPro" id="IPR010708">
    <property type="entry name" value="5'(3')-deoxyribonucleotidase"/>
</dbReference>
<name>A0A0G1ZH66_UNCK3</name>
<evidence type="ECO:0008006" key="5">
    <source>
        <dbReference type="Google" id="ProtNLM"/>
    </source>
</evidence>
<dbReference type="InterPro" id="IPR023214">
    <property type="entry name" value="HAD_sf"/>
</dbReference>
<dbReference type="SUPFAM" id="SSF56784">
    <property type="entry name" value="HAD-like"/>
    <property type="match status" value="1"/>
</dbReference>
<organism evidence="3 4">
    <name type="scientific">candidate division Kazan bacterium GW2011_GWB1_52_7</name>
    <dbReference type="NCBI Taxonomy" id="1620414"/>
    <lineage>
        <taxon>Bacteria</taxon>
        <taxon>Bacteria division Kazan-3B-28</taxon>
    </lineage>
</organism>
<comment type="caution">
    <text evidence="3">The sequence shown here is derived from an EMBL/GenBank/DDBJ whole genome shotgun (WGS) entry which is preliminary data.</text>
</comment>
<dbReference type="Gene3D" id="3.40.50.1000">
    <property type="entry name" value="HAD superfamily/HAD-like"/>
    <property type="match status" value="1"/>
</dbReference>
<dbReference type="InterPro" id="IPR052419">
    <property type="entry name" value="5_3-deoxyribonucleotidase-like"/>
</dbReference>
<dbReference type="PANTHER" id="PTHR35134">
    <property type="entry name" value="NUCLEOTIDASE YQFW-RELATED"/>
    <property type="match status" value="1"/>
</dbReference>
<dbReference type="GO" id="GO:0008253">
    <property type="term" value="F:5'-nucleotidase activity"/>
    <property type="evidence" value="ECO:0007669"/>
    <property type="project" value="InterPro"/>
</dbReference>
<evidence type="ECO:0000256" key="1">
    <source>
        <dbReference type="ARBA" id="ARBA00009589"/>
    </source>
</evidence>
<evidence type="ECO:0000256" key="2">
    <source>
        <dbReference type="PIRSR" id="PIRSR610708-1"/>
    </source>
</evidence>
<reference evidence="3 4" key="1">
    <citation type="journal article" date="2015" name="Nature">
        <title>rRNA introns, odd ribosomes, and small enigmatic genomes across a large radiation of phyla.</title>
        <authorList>
            <person name="Brown C.T."/>
            <person name="Hug L.A."/>
            <person name="Thomas B.C."/>
            <person name="Sharon I."/>
            <person name="Castelle C.J."/>
            <person name="Singh A."/>
            <person name="Wilkins M.J."/>
            <person name="Williams K.H."/>
            <person name="Banfield J.F."/>
        </authorList>
    </citation>
    <scope>NUCLEOTIDE SEQUENCE [LARGE SCALE GENOMIC DNA]</scope>
</reference>
<dbReference type="Proteomes" id="UP000034913">
    <property type="component" value="Unassembled WGS sequence"/>
</dbReference>
<gene>
    <name evidence="3" type="ORF">VF00_C0001G0207</name>
</gene>
<comment type="similarity">
    <text evidence="1">Belongs to the 5'(3')-deoxyribonucleotidase family.</text>
</comment>
<protein>
    <recommendedName>
        <fullName evidence="5">Nucleotidase</fullName>
    </recommendedName>
</protein>
<sequence>MKIAVDIDEVLGEWMREFLRWYNHEYGTNWRYADVTDYRWPVFTGDSSGKAIEDVYKFHKMDSFRHLPLVNGAEEAITELVKHHELYAVTGRQNVTREITHQWIQQNFPGVFKGIELANNYPKDGSATLAKGKICEELGCEVLIDDDTRHVESLMKHGIRVIVFNKPWNIYHRLPDSIMRADNWPEIVEHINQLVTV</sequence>
<dbReference type="EMBL" id="LCRB01000001">
    <property type="protein sequence ID" value="KKW27272.1"/>
    <property type="molecule type" value="Genomic_DNA"/>
</dbReference>
<dbReference type="PANTHER" id="PTHR35134:SF2">
    <property type="entry name" value="NUCLEOTIDASE YQFW-RELATED"/>
    <property type="match status" value="1"/>
</dbReference>
<dbReference type="Pfam" id="PF06941">
    <property type="entry name" value="NT5C"/>
    <property type="match status" value="1"/>
</dbReference>
<dbReference type="InterPro" id="IPR036412">
    <property type="entry name" value="HAD-like_sf"/>
</dbReference>
<feature type="active site" description="Proton donor" evidence="2">
    <location>
        <position position="8"/>
    </location>
</feature>
<evidence type="ECO:0000313" key="3">
    <source>
        <dbReference type="EMBL" id="KKW27272.1"/>
    </source>
</evidence>
<accession>A0A0G1ZH66</accession>
<proteinExistence type="inferred from homology"/>
<dbReference type="AlphaFoldDB" id="A0A0G1ZH66"/>
<evidence type="ECO:0000313" key="4">
    <source>
        <dbReference type="Proteomes" id="UP000034913"/>
    </source>
</evidence>
<feature type="active site" description="Nucleophile" evidence="2">
    <location>
        <position position="6"/>
    </location>
</feature>
<dbReference type="GO" id="GO:0009264">
    <property type="term" value="P:deoxyribonucleotide catabolic process"/>
    <property type="evidence" value="ECO:0007669"/>
    <property type="project" value="InterPro"/>
</dbReference>